<reference evidence="2 3" key="1">
    <citation type="submission" date="2012-01" db="EMBL/GenBank/DDBJ databases">
        <title>The Genome Sequence of Facklamia languida CCUG 37842.</title>
        <authorList>
            <consortium name="The Broad Institute Genome Sequencing Platform"/>
            <person name="Earl A."/>
            <person name="Ward D."/>
            <person name="Feldgarden M."/>
            <person name="Gevers D."/>
            <person name="Huys G."/>
            <person name="Young S.K."/>
            <person name="Zeng Q."/>
            <person name="Gargeya S."/>
            <person name="Fitzgerald M."/>
            <person name="Haas B."/>
            <person name="Abouelleil A."/>
            <person name="Alvarado L."/>
            <person name="Arachchi H.M."/>
            <person name="Berlin A."/>
            <person name="Chapman S.B."/>
            <person name="Gearin G."/>
            <person name="Goldberg J."/>
            <person name="Griggs A."/>
            <person name="Gujja S."/>
            <person name="Hansen M."/>
            <person name="Heiman D."/>
            <person name="Howarth C."/>
            <person name="Larimer J."/>
            <person name="Lui A."/>
            <person name="MacDonald P.J.P."/>
            <person name="McCowen C."/>
            <person name="Montmayeur A."/>
            <person name="Murphy C."/>
            <person name="Neiman D."/>
            <person name="Pearson M."/>
            <person name="Priest M."/>
            <person name="Roberts A."/>
            <person name="Saif S."/>
            <person name="Shea T."/>
            <person name="Sisk P."/>
            <person name="Stolte C."/>
            <person name="Sykes S."/>
            <person name="Wortman J."/>
            <person name="Nusbaum C."/>
            <person name="Birren B."/>
        </authorList>
    </citation>
    <scope>NUCLEOTIDE SEQUENCE [LARGE SCALE GENOMIC DNA]</scope>
    <source>
        <strain evidence="2 3">CCUG 37842</strain>
    </source>
</reference>
<keyword evidence="3" id="KW-1185">Reference proteome</keyword>
<name>H3NKC6_9LACT</name>
<proteinExistence type="predicted"/>
<sequence>MKRRITKLDRKYKWLVRGFFVSLLMIWAVSFGWSHYQNLTHYQERQSQAMIRLANVYGYQGEEDPVKSLDYLDQLGLDDLPYNIRSKYWQGYNALRISPVKEGLIRFGLWALAFALIYGTFDFFLHRS</sequence>
<dbReference type="RefSeq" id="WP_006309520.1">
    <property type="nucleotide sequence ID" value="NZ_JH601133.1"/>
</dbReference>
<dbReference type="PATRIC" id="fig|883113.3.peg.1312"/>
<keyword evidence="1" id="KW-0812">Transmembrane</keyword>
<feature type="transmembrane region" description="Helical" evidence="1">
    <location>
        <begin position="12"/>
        <end position="33"/>
    </location>
</feature>
<feature type="transmembrane region" description="Helical" evidence="1">
    <location>
        <begin position="104"/>
        <end position="125"/>
    </location>
</feature>
<evidence type="ECO:0000313" key="2">
    <source>
        <dbReference type="EMBL" id="EHR36643.1"/>
    </source>
</evidence>
<dbReference type="AlphaFoldDB" id="H3NKC6"/>
<dbReference type="Proteomes" id="UP000006190">
    <property type="component" value="Unassembled WGS sequence"/>
</dbReference>
<keyword evidence="1" id="KW-1133">Transmembrane helix</keyword>
<organism evidence="2 3">
    <name type="scientific">Facklamia languida CCUG 37842</name>
    <dbReference type="NCBI Taxonomy" id="883113"/>
    <lineage>
        <taxon>Bacteria</taxon>
        <taxon>Bacillati</taxon>
        <taxon>Bacillota</taxon>
        <taxon>Bacilli</taxon>
        <taxon>Lactobacillales</taxon>
        <taxon>Aerococcaceae</taxon>
        <taxon>Facklamia</taxon>
    </lineage>
</organism>
<evidence type="ECO:0000313" key="3">
    <source>
        <dbReference type="Proteomes" id="UP000006190"/>
    </source>
</evidence>
<evidence type="ECO:0000256" key="1">
    <source>
        <dbReference type="SAM" id="Phobius"/>
    </source>
</evidence>
<dbReference type="EMBL" id="AGEG01000014">
    <property type="protein sequence ID" value="EHR36643.1"/>
    <property type="molecule type" value="Genomic_DNA"/>
</dbReference>
<comment type="caution">
    <text evidence="2">The sequence shown here is derived from an EMBL/GenBank/DDBJ whole genome shotgun (WGS) entry which is preliminary data.</text>
</comment>
<gene>
    <name evidence="2" type="ORF">HMPREF9708_01315</name>
</gene>
<protein>
    <submittedName>
        <fullName evidence="2">Uncharacterized protein</fullName>
    </submittedName>
</protein>
<keyword evidence="1" id="KW-0472">Membrane</keyword>
<dbReference type="HOGENOM" id="CLU_1956322_0_0_9"/>
<accession>H3NKC6</accession>